<dbReference type="InterPro" id="IPR036850">
    <property type="entry name" value="NDK-like_dom_sf"/>
</dbReference>
<gene>
    <name evidence="2" type="ORF">PTSG_00995</name>
</gene>
<evidence type="ECO:0000313" key="2">
    <source>
        <dbReference type="EMBL" id="EGD76292.1"/>
    </source>
</evidence>
<dbReference type="OrthoDB" id="2162449at2759"/>
<dbReference type="Proteomes" id="UP000007799">
    <property type="component" value="Unassembled WGS sequence"/>
</dbReference>
<sequence>MAAHGLVDTHYSAISTLALAHQLPTGEAVSVETKRRFQAAFSLDWDEAVADGHLISAAQAVEAFGISPVELGTRWDDLQREGLTVKLGSGISALVMTGSTIVINGFYFGMRQPYLEEGARIYFFDVEWDPAHMSWKQFRMDFIGVTDPQRARPGSLRRVIFENWAALRLPFQPTIGDNGVHASASPLEALAERRNWLRAADEVRGKREPKPSQPSLPRGRKHKRGSENSGAASTRALDEQHDEFVALLRQQGLTASTIEHALCNPVVQIRNTPDAQQDAGGTHSSTQTRARLFDLVEDLDALQCVHEIARHLLSWQESHKHDEV</sequence>
<keyword evidence="3" id="KW-1185">Reference proteome</keyword>
<reference evidence="2" key="1">
    <citation type="submission" date="2009-08" db="EMBL/GenBank/DDBJ databases">
        <title>Annotation of Salpingoeca rosetta.</title>
        <authorList>
            <consortium name="The Broad Institute Genome Sequencing Platform"/>
            <person name="Russ C."/>
            <person name="Cuomo C."/>
            <person name="Burger G."/>
            <person name="Gray M.W."/>
            <person name="Holland P.W.H."/>
            <person name="King N."/>
            <person name="Lang F.B.F."/>
            <person name="Roger A.J."/>
            <person name="Ruiz-Trillo I."/>
            <person name="Young S.K."/>
            <person name="Zeng Q."/>
            <person name="Gargeya S."/>
            <person name="Alvarado L."/>
            <person name="Berlin A."/>
            <person name="Chapman S.B."/>
            <person name="Chen Z."/>
            <person name="Freedman E."/>
            <person name="Gellesch M."/>
            <person name="Goldberg J."/>
            <person name="Griggs A."/>
            <person name="Gujja S."/>
            <person name="Heilman E."/>
            <person name="Heiman D."/>
            <person name="Howarth C."/>
            <person name="Mehta T."/>
            <person name="Neiman D."/>
            <person name="Pearson M."/>
            <person name="Roberts A."/>
            <person name="Saif S."/>
            <person name="Shea T."/>
            <person name="Shenoy N."/>
            <person name="Sisk P."/>
            <person name="Stolte C."/>
            <person name="Sykes S."/>
            <person name="White J."/>
            <person name="Yandava C."/>
            <person name="Haas B."/>
            <person name="Nusbaum C."/>
            <person name="Birren B."/>
        </authorList>
    </citation>
    <scope>NUCLEOTIDE SEQUENCE [LARGE SCALE GENOMIC DNA]</scope>
    <source>
        <strain evidence="2">ATCC 50818</strain>
    </source>
</reference>
<feature type="region of interest" description="Disordered" evidence="1">
    <location>
        <begin position="200"/>
        <end position="237"/>
    </location>
</feature>
<dbReference type="AlphaFoldDB" id="F2TY33"/>
<proteinExistence type="predicted"/>
<name>F2TY33_SALR5</name>
<dbReference type="Gene3D" id="3.30.70.141">
    <property type="entry name" value="Nucleoside diphosphate kinase-like domain"/>
    <property type="match status" value="1"/>
</dbReference>
<evidence type="ECO:0000256" key="1">
    <source>
        <dbReference type="SAM" id="MobiDB-lite"/>
    </source>
</evidence>
<dbReference type="KEGG" id="sre:PTSG_00995"/>
<feature type="compositionally biased region" description="Basic and acidic residues" evidence="1">
    <location>
        <begin position="200"/>
        <end position="210"/>
    </location>
</feature>
<dbReference type="GeneID" id="16079062"/>
<dbReference type="eggNOG" id="ENOG502RIE8">
    <property type="taxonomic scope" value="Eukaryota"/>
</dbReference>
<organism evidence="3">
    <name type="scientific">Salpingoeca rosetta (strain ATCC 50818 / BSB-021)</name>
    <dbReference type="NCBI Taxonomy" id="946362"/>
    <lineage>
        <taxon>Eukaryota</taxon>
        <taxon>Choanoflagellata</taxon>
        <taxon>Craspedida</taxon>
        <taxon>Salpingoecidae</taxon>
        <taxon>Salpingoeca</taxon>
    </lineage>
</organism>
<dbReference type="EMBL" id="GL832956">
    <property type="protein sequence ID" value="EGD76292.1"/>
    <property type="molecule type" value="Genomic_DNA"/>
</dbReference>
<dbReference type="RefSeq" id="XP_004998467.1">
    <property type="nucleotide sequence ID" value="XM_004998410.1"/>
</dbReference>
<evidence type="ECO:0000313" key="3">
    <source>
        <dbReference type="Proteomes" id="UP000007799"/>
    </source>
</evidence>
<dbReference type="InParanoid" id="F2TY33"/>
<dbReference type="SUPFAM" id="SSF54919">
    <property type="entry name" value="Nucleoside diphosphate kinase, NDK"/>
    <property type="match status" value="1"/>
</dbReference>
<protein>
    <submittedName>
        <fullName evidence="2">Uncharacterized protein</fullName>
    </submittedName>
</protein>
<accession>F2TY33</accession>